<evidence type="ECO:0000256" key="1">
    <source>
        <dbReference type="SAM" id="MobiDB-lite"/>
    </source>
</evidence>
<dbReference type="Gene3D" id="3.10.10.10">
    <property type="entry name" value="HIV Type 1 Reverse Transcriptase, subunit A, domain 1"/>
    <property type="match status" value="1"/>
</dbReference>
<comment type="caution">
    <text evidence="3">The sequence shown here is derived from an EMBL/GenBank/DDBJ whole genome shotgun (WGS) entry which is preliminary data.</text>
</comment>
<dbReference type="Proteomes" id="UP000225706">
    <property type="component" value="Unassembled WGS sequence"/>
</dbReference>
<dbReference type="InterPro" id="IPR043502">
    <property type="entry name" value="DNA/RNA_pol_sf"/>
</dbReference>
<dbReference type="SUPFAM" id="SSF56672">
    <property type="entry name" value="DNA/RNA polymerases"/>
    <property type="match status" value="1"/>
</dbReference>
<dbReference type="GO" id="GO:0006259">
    <property type="term" value="P:DNA metabolic process"/>
    <property type="evidence" value="ECO:0007669"/>
    <property type="project" value="UniProtKB-ARBA"/>
</dbReference>
<accession>A0A2B4RJC8</accession>
<keyword evidence="4" id="KW-1185">Reference proteome</keyword>
<dbReference type="InterPro" id="IPR040676">
    <property type="entry name" value="DUF5641"/>
</dbReference>
<proteinExistence type="predicted"/>
<dbReference type="OrthoDB" id="5985308at2759"/>
<dbReference type="Gene3D" id="3.30.70.270">
    <property type="match status" value="1"/>
</dbReference>
<feature type="region of interest" description="Disordered" evidence="1">
    <location>
        <begin position="188"/>
        <end position="207"/>
    </location>
</feature>
<evidence type="ECO:0000313" key="4">
    <source>
        <dbReference type="Proteomes" id="UP000225706"/>
    </source>
</evidence>
<dbReference type="InterPro" id="IPR043128">
    <property type="entry name" value="Rev_trsase/Diguanyl_cyclase"/>
</dbReference>
<dbReference type="EMBL" id="LSMT01000554">
    <property type="protein sequence ID" value="PFX16342.1"/>
    <property type="molecule type" value="Genomic_DNA"/>
</dbReference>
<dbReference type="Pfam" id="PF18701">
    <property type="entry name" value="DUF5641"/>
    <property type="match status" value="1"/>
</dbReference>
<feature type="domain" description="DUF5641" evidence="2">
    <location>
        <begin position="1354"/>
        <end position="1447"/>
    </location>
</feature>
<dbReference type="PANTHER" id="PTHR47331:SF1">
    <property type="entry name" value="GAG-LIKE PROTEIN"/>
    <property type="match status" value="1"/>
</dbReference>
<dbReference type="InterPro" id="IPR008042">
    <property type="entry name" value="Retrotrans_Pao"/>
</dbReference>
<dbReference type="STRING" id="50429.A0A2B4RJC8"/>
<name>A0A2B4RJC8_STYPI</name>
<dbReference type="Gene3D" id="3.30.420.10">
    <property type="entry name" value="Ribonuclease H-like superfamily/Ribonuclease H"/>
    <property type="match status" value="1"/>
</dbReference>
<sequence length="1451" mass="166693">MILRLPKCAQTKFREYLKNLERRGRVMPTFKDVVNFLNDRADVANHPFFSNPVSEVKTPNSKMPAPKFTSLVTEGATDQTENVNAVKHDKKTGKCPMCTRSHPLYRCETFKSKSVDERHEFVKRNRICFNCINSIEHSSRSCKSTVRCQKPECGKRHHTLLHFSSSNPERNSAHQANHIENTAFHDVPVARPSQDNPPAPSSGCTTTTMARPSEVLLQIVPLKVIGNNGTAVTTYGLIDSGSDVTMIDPSLVEKLGIQGESSQLFLSTVNEREKRQQGLKVDFKISSVDDHDFREIAVRDAWAVKDLTIPLKHFAVRTKRDQWPHLRQVAFPEVERNKVSVLIGTNMQEAFIPLEVKKGEPNEPFAIRSCLGWSILGGSTKCSKKDQFNLNHATCEEISLSHQVEDFWRVESYPTEKLPSKSMSVEDRKAMKIIETTISKVDDHYQMGLLWRMDNPSLPFNRAAAEVRLQHLKKRFSRDSSLESKYRAVINEYVDMGYARKLTPQEAASKSRITWYLPHHPVFNVNKPNKCRVVFDAAARFNGVSLNDQLYQGPDLANSLTGILIRFREEKIAFTADLEAMFHQVKVLPKDADALRFLWWSGSLNDPPDEYQMLVHIFGATSSPCCANKAVHQTADDNEDQFDPEVTRTVCRNFYVGDVLKSVQNEGRAIWLAQQLIELMKKGGFHLTKFSSNSRKFLATLPEKERANPELNLDMDDLPIGRALGLHWDANSDTFQFKVIPTSKPPTKRGILSTVSSLFDPLGFLSPFVLPMKVLLQELWRIGLQWDESIPEPLLTQWRKWTESLSSVSDIKIPRWFRCSFSAAIADIQLHYFSDTSKYGYAAVAYLRFVDDRERVCCTFVIGKTRNTPLKQWSVPRLELQAAAISTRLHLMIMDELDLPINSATFWTDSMTVLQYVTNQKRRFKPFIANRVTEIHEASSPEQWRYVPTSLNPADEGSRGTDIHALKTKCRWLFGPKFLLLPEDQWPVKEIGKIPDDDIEVEVEKHVTFITRGSGLDQLLRRYSSWLKLQTLVAWVIPFMYYIANKNGPHKSARISIPEMRKSTEKIVQMVQRQYFSEEIDCLTDGHQVKSHSKLSNLSPVLIGGTIRVGGRIRHAPIPFDAIHPMILPRDHPVSTFIVRHYHEYLGHAGREHVLSTVRQRFWLLQARTLVRQVLRNRAVHIEDVSSLETDSFIQALRRFISNRVYPKEIWSDNATNFAGAEKEIRQSLRDWNQDELNERLRKDEISCYLCPRIEWKFQPPTACHMSGIWERLIRSVRKTMKAVLGDPNAFVGLETLRTVFAEVVTILNSRPLTPVSDDPSDYEPLTPSHFLLQRQNFALPPGCFEREDLYRRKQWRRAQFLADCFWKRWIREYVPTLQQRQKWIREKDNLKIGDVVLVVDNNSRRGRWLLGRVIKTFPGGDGKVRVAEIKTKNSTLTRPISKLCLLEEAV</sequence>
<dbReference type="Pfam" id="PF05380">
    <property type="entry name" value="Peptidase_A17"/>
    <property type="match status" value="1"/>
</dbReference>
<dbReference type="SUPFAM" id="SSF53098">
    <property type="entry name" value="Ribonuclease H-like"/>
    <property type="match status" value="1"/>
</dbReference>
<dbReference type="PANTHER" id="PTHR47331">
    <property type="entry name" value="PHD-TYPE DOMAIN-CONTAINING PROTEIN"/>
    <property type="match status" value="1"/>
</dbReference>
<protein>
    <recommendedName>
        <fullName evidence="2">DUF5641 domain-containing protein</fullName>
    </recommendedName>
</protein>
<organism evidence="3 4">
    <name type="scientific">Stylophora pistillata</name>
    <name type="common">Smooth cauliflower coral</name>
    <dbReference type="NCBI Taxonomy" id="50429"/>
    <lineage>
        <taxon>Eukaryota</taxon>
        <taxon>Metazoa</taxon>
        <taxon>Cnidaria</taxon>
        <taxon>Anthozoa</taxon>
        <taxon>Hexacorallia</taxon>
        <taxon>Scleractinia</taxon>
        <taxon>Astrocoeniina</taxon>
        <taxon>Pocilloporidae</taxon>
        <taxon>Stylophora</taxon>
    </lineage>
</organism>
<reference evidence="4" key="1">
    <citation type="journal article" date="2017" name="bioRxiv">
        <title>Comparative analysis of the genomes of Stylophora pistillata and Acropora digitifera provides evidence for extensive differences between species of corals.</title>
        <authorList>
            <person name="Voolstra C.R."/>
            <person name="Li Y."/>
            <person name="Liew Y.J."/>
            <person name="Baumgarten S."/>
            <person name="Zoccola D."/>
            <person name="Flot J.-F."/>
            <person name="Tambutte S."/>
            <person name="Allemand D."/>
            <person name="Aranda M."/>
        </authorList>
    </citation>
    <scope>NUCLEOTIDE SEQUENCE [LARGE SCALE GENOMIC DNA]</scope>
</reference>
<evidence type="ECO:0000313" key="3">
    <source>
        <dbReference type="EMBL" id="PFX16342.1"/>
    </source>
</evidence>
<dbReference type="GO" id="GO:0003676">
    <property type="term" value="F:nucleic acid binding"/>
    <property type="evidence" value="ECO:0007669"/>
    <property type="project" value="InterPro"/>
</dbReference>
<dbReference type="CDD" id="cd01644">
    <property type="entry name" value="RT_pepA17"/>
    <property type="match status" value="1"/>
</dbReference>
<dbReference type="InterPro" id="IPR036397">
    <property type="entry name" value="RNaseH_sf"/>
</dbReference>
<dbReference type="InterPro" id="IPR012337">
    <property type="entry name" value="RNaseH-like_sf"/>
</dbReference>
<gene>
    <name evidence="3" type="ORF">AWC38_SpisGene19392</name>
</gene>
<evidence type="ECO:0000259" key="2">
    <source>
        <dbReference type="Pfam" id="PF18701"/>
    </source>
</evidence>